<accession>A0A8S5QW22</accession>
<dbReference type="InterPro" id="IPR027417">
    <property type="entry name" value="P-loop_NTPase"/>
</dbReference>
<dbReference type="Gene3D" id="3.30.420.280">
    <property type="match status" value="1"/>
</dbReference>
<protein>
    <submittedName>
        <fullName evidence="3">Terminase large subunit</fullName>
    </submittedName>
</protein>
<dbReference type="EMBL" id="BK015753">
    <property type="protein sequence ID" value="DAE23406.1"/>
    <property type="molecule type" value="Genomic_DNA"/>
</dbReference>
<dbReference type="InterPro" id="IPR035412">
    <property type="entry name" value="Terminase_L_N"/>
</dbReference>
<proteinExistence type="predicted"/>
<feature type="domain" description="Phage terminase large subunit N-terminal" evidence="1">
    <location>
        <begin position="129"/>
        <end position="327"/>
    </location>
</feature>
<dbReference type="PANTHER" id="PTHR39184">
    <property type="match status" value="1"/>
</dbReference>
<dbReference type="Gene3D" id="3.40.50.300">
    <property type="entry name" value="P-loop containing nucleotide triphosphate hydrolases"/>
    <property type="match status" value="1"/>
</dbReference>
<dbReference type="NCBIfam" id="TIGR01547">
    <property type="entry name" value="phage_term_2"/>
    <property type="match status" value="1"/>
</dbReference>
<dbReference type="Pfam" id="PF04466">
    <property type="entry name" value="Terminase_3"/>
    <property type="match status" value="1"/>
</dbReference>
<name>A0A8S5QW22_9CAUD</name>
<dbReference type="Pfam" id="PF17288">
    <property type="entry name" value="Terminase_3C"/>
    <property type="match status" value="1"/>
</dbReference>
<evidence type="ECO:0000313" key="3">
    <source>
        <dbReference type="EMBL" id="DAE23406.1"/>
    </source>
</evidence>
<dbReference type="PANTHER" id="PTHR39184:SF1">
    <property type="entry name" value="PBSX PHAGE TERMINASE LARGE SUBUNIT"/>
    <property type="match status" value="1"/>
</dbReference>
<dbReference type="InterPro" id="IPR035413">
    <property type="entry name" value="Terminase_L_C"/>
</dbReference>
<feature type="domain" description="Phage terminase large subunit C-terminal" evidence="2">
    <location>
        <begin position="361"/>
        <end position="503"/>
    </location>
</feature>
<sequence length="512" mass="57786">MKKCMELLLSLPASQMADYQLLSDMGVNFDELSEDEVTNMLAVNAALLKQAKMGDVAAVKELRSIIRDDDMLRHRIRYDNARLKLDRERYFPSADDREGFSYGGIPASMVAPAFSSVLFDIAEGEHSEYVFPGGRGSTKSSFISLAVIDLLEKNEDMHACILRQVGNTLKDSVYNQMLWAISSLGLDDEYAATKSPLEITKTKTGQKIYFRGADDENKIKSIKVPFGFIGILWFEELDQFSGPEAVRKIEQSVIRGGDRAYKFKSFNPPKSAQNWANKYIRTPRADRLVTESNYLTVPKKWLGKPFLDDAEYLKETNPTAYENEYLGAANGTGGNVFDNVVTRKVTDEDIKTFGTILHGVDWGWYPDPFAYVRCAYLAAQHTLVIYDEFRCNKKGNAETAAELKKRGVTANDMLMCDSAEQKSVADYRSFGLLARGAEKGPGSVDYSMKWLQSLREIVIDNERCPETAAEFLEYEYERSKDGEIISGYPDRNNHSIDAVRYATSQIWRRSGK</sequence>
<organism evidence="3">
    <name type="scientific">Siphoviridae sp. ctcuE16</name>
    <dbReference type="NCBI Taxonomy" id="2826397"/>
    <lineage>
        <taxon>Viruses</taxon>
        <taxon>Duplodnaviria</taxon>
        <taxon>Heunggongvirae</taxon>
        <taxon>Uroviricota</taxon>
        <taxon>Caudoviricetes</taxon>
    </lineage>
</organism>
<dbReference type="InterPro" id="IPR006437">
    <property type="entry name" value="Phage_terminase_lsu"/>
</dbReference>
<reference evidence="3" key="1">
    <citation type="journal article" date="2021" name="Proc. Natl. Acad. Sci. U.S.A.">
        <title>A Catalog of Tens of Thousands of Viruses from Human Metagenomes Reveals Hidden Associations with Chronic Diseases.</title>
        <authorList>
            <person name="Tisza M.J."/>
            <person name="Buck C.B."/>
        </authorList>
    </citation>
    <scope>NUCLEOTIDE SEQUENCE</scope>
    <source>
        <strain evidence="3">CtcuE16</strain>
    </source>
</reference>
<dbReference type="InterPro" id="IPR052380">
    <property type="entry name" value="Viral_DNA_packaging_terminase"/>
</dbReference>
<evidence type="ECO:0000259" key="2">
    <source>
        <dbReference type="Pfam" id="PF17288"/>
    </source>
</evidence>
<evidence type="ECO:0000259" key="1">
    <source>
        <dbReference type="Pfam" id="PF04466"/>
    </source>
</evidence>